<protein>
    <recommendedName>
        <fullName evidence="7">Glycosyltransferase</fullName>
    </recommendedName>
</protein>
<dbReference type="CDD" id="cd03784">
    <property type="entry name" value="GT1_Gtf-like"/>
    <property type="match status" value="1"/>
</dbReference>
<dbReference type="EMBL" id="JAHRHJ020000006">
    <property type="protein sequence ID" value="KAH9310611.1"/>
    <property type="molecule type" value="Genomic_DNA"/>
</dbReference>
<accession>A0AA38KZ87</accession>
<keyword evidence="3 4" id="KW-0808">Transferase</keyword>
<evidence type="ECO:0000313" key="6">
    <source>
        <dbReference type="Proteomes" id="UP000824469"/>
    </source>
</evidence>
<evidence type="ECO:0000256" key="4">
    <source>
        <dbReference type="RuleBase" id="RU003718"/>
    </source>
</evidence>
<keyword evidence="6" id="KW-1185">Reference proteome</keyword>
<evidence type="ECO:0000256" key="1">
    <source>
        <dbReference type="ARBA" id="ARBA00009995"/>
    </source>
</evidence>
<evidence type="ECO:0000313" key="5">
    <source>
        <dbReference type="EMBL" id="KAH9310611.1"/>
    </source>
</evidence>
<dbReference type="OMA" id="HRNDGIN"/>
<comment type="caution">
    <text evidence="5">The sequence shown here is derived from an EMBL/GenBank/DDBJ whole genome shotgun (WGS) entry which is preliminary data.</text>
</comment>
<organism evidence="5 6">
    <name type="scientific">Taxus chinensis</name>
    <name type="common">Chinese yew</name>
    <name type="synonym">Taxus wallichiana var. chinensis</name>
    <dbReference type="NCBI Taxonomy" id="29808"/>
    <lineage>
        <taxon>Eukaryota</taxon>
        <taxon>Viridiplantae</taxon>
        <taxon>Streptophyta</taxon>
        <taxon>Embryophyta</taxon>
        <taxon>Tracheophyta</taxon>
        <taxon>Spermatophyta</taxon>
        <taxon>Pinopsida</taxon>
        <taxon>Pinidae</taxon>
        <taxon>Conifers II</taxon>
        <taxon>Cupressales</taxon>
        <taxon>Taxaceae</taxon>
        <taxon>Taxus</taxon>
    </lineage>
</organism>
<evidence type="ECO:0000256" key="2">
    <source>
        <dbReference type="ARBA" id="ARBA00022676"/>
    </source>
</evidence>
<reference evidence="5 6" key="1">
    <citation type="journal article" date="2021" name="Nat. Plants">
        <title>The Taxus genome provides insights into paclitaxel biosynthesis.</title>
        <authorList>
            <person name="Xiong X."/>
            <person name="Gou J."/>
            <person name="Liao Q."/>
            <person name="Li Y."/>
            <person name="Zhou Q."/>
            <person name="Bi G."/>
            <person name="Li C."/>
            <person name="Du R."/>
            <person name="Wang X."/>
            <person name="Sun T."/>
            <person name="Guo L."/>
            <person name="Liang H."/>
            <person name="Lu P."/>
            <person name="Wu Y."/>
            <person name="Zhang Z."/>
            <person name="Ro D.K."/>
            <person name="Shang Y."/>
            <person name="Huang S."/>
            <person name="Yan J."/>
        </authorList>
    </citation>
    <scope>NUCLEOTIDE SEQUENCE [LARGE SCALE GENOMIC DNA]</scope>
    <source>
        <strain evidence="5">Ta-2019</strain>
    </source>
</reference>
<gene>
    <name evidence="5" type="ORF">KI387_025646</name>
</gene>
<dbReference type="AlphaFoldDB" id="A0AA38KZ87"/>
<evidence type="ECO:0000256" key="3">
    <source>
        <dbReference type="ARBA" id="ARBA00022679"/>
    </source>
</evidence>
<dbReference type="SUPFAM" id="SSF53756">
    <property type="entry name" value="UDP-Glycosyltransferase/glycogen phosphorylase"/>
    <property type="match status" value="1"/>
</dbReference>
<dbReference type="InterPro" id="IPR002213">
    <property type="entry name" value="UDP_glucos_trans"/>
</dbReference>
<dbReference type="GO" id="GO:0080043">
    <property type="term" value="F:quercetin 3-O-glucosyltransferase activity"/>
    <property type="evidence" value="ECO:0007669"/>
    <property type="project" value="TreeGrafter"/>
</dbReference>
<dbReference type="PANTHER" id="PTHR11926">
    <property type="entry name" value="GLUCOSYL/GLUCURONOSYL TRANSFERASES"/>
    <property type="match status" value="1"/>
</dbReference>
<proteinExistence type="inferred from homology"/>
<feature type="non-terminal residue" evidence="5">
    <location>
        <position position="381"/>
    </location>
</feature>
<dbReference type="Gene3D" id="3.40.50.2000">
    <property type="entry name" value="Glycogen Phosphorylase B"/>
    <property type="match status" value="2"/>
</dbReference>
<dbReference type="Proteomes" id="UP000824469">
    <property type="component" value="Unassembled WGS sequence"/>
</dbReference>
<sequence>MIKTRNNRNGISEDPSCNIRFVQISDGLTLDFNRRANPGEALNALMTTARASAEDLIHSLVTQGCDPPISCVIGSSFLPWTFNVAKKFELPWVAFWSQAVSVHVIYRHLSMIIDNGDFPPKKQGIIDYIPGLPPLQLEDLPTDIQAGDPSNIVHQLVLQQLPFLEEAAWIIGNTVYELETAASDAIKEKCPLRSIGPLLPSIYQEGSSVVISRSLSLWEEFDCLPWLDSKRRCSVVYVSFGSRAQMSKAQVQEIAKGLMESDQAFLWVVRPDLVSSEASTTPTDNDDIFPEGFVEKTKDRGLVVPWSPQLLVLSHPSIGGFFTHGGWNSTVESLTLGVPMLVFAQGVEQHTNRMLIVNQWKIGLRLESCRGDGIIEGSEIA</sequence>
<comment type="similarity">
    <text evidence="1 4">Belongs to the UDP-glycosyltransferase family.</text>
</comment>
<dbReference type="GO" id="GO:0080044">
    <property type="term" value="F:quercetin 7-O-glucosyltransferase activity"/>
    <property type="evidence" value="ECO:0007669"/>
    <property type="project" value="TreeGrafter"/>
</dbReference>
<dbReference type="PANTHER" id="PTHR11926:SF1494">
    <property type="entry name" value="FLAVONOL 3-O-GLUCOSYLTRANSFERASE UGT76E12-RELATED"/>
    <property type="match status" value="1"/>
</dbReference>
<evidence type="ECO:0008006" key="7">
    <source>
        <dbReference type="Google" id="ProtNLM"/>
    </source>
</evidence>
<name>A0AA38KZ87_TAXCH</name>
<keyword evidence="2 4" id="KW-0328">Glycosyltransferase</keyword>
<dbReference type="PROSITE" id="PS00375">
    <property type="entry name" value="UDPGT"/>
    <property type="match status" value="1"/>
</dbReference>
<dbReference type="InterPro" id="IPR035595">
    <property type="entry name" value="UDP_glycos_trans_CS"/>
</dbReference>
<dbReference type="Pfam" id="PF00201">
    <property type="entry name" value="UDPGT"/>
    <property type="match status" value="1"/>
</dbReference>
<dbReference type="FunFam" id="3.40.50.2000:FF:000056">
    <property type="entry name" value="Glycosyltransferase"/>
    <property type="match status" value="1"/>
</dbReference>